<dbReference type="RefSeq" id="WP_313793153.1">
    <property type="nucleotide sequence ID" value="NZ_CP102453.1"/>
</dbReference>
<evidence type="ECO:0000313" key="4">
    <source>
        <dbReference type="Proteomes" id="UP001315967"/>
    </source>
</evidence>
<keyword evidence="2" id="KW-0812">Transmembrane</keyword>
<accession>A0ABY5P4M4</accession>
<dbReference type="Gene3D" id="2.40.420.20">
    <property type="match status" value="1"/>
</dbReference>
<organism evidence="3 4">
    <name type="scientific">Fundicoccus culcitae</name>
    <dbReference type="NCBI Taxonomy" id="2969821"/>
    <lineage>
        <taxon>Bacteria</taxon>
        <taxon>Bacillati</taxon>
        <taxon>Bacillota</taxon>
        <taxon>Bacilli</taxon>
        <taxon>Lactobacillales</taxon>
        <taxon>Aerococcaceae</taxon>
        <taxon>Fundicoccus</taxon>
    </lineage>
</organism>
<dbReference type="EMBL" id="CP102453">
    <property type="protein sequence ID" value="UUX33649.1"/>
    <property type="molecule type" value="Genomic_DNA"/>
</dbReference>
<evidence type="ECO:0000256" key="1">
    <source>
        <dbReference type="SAM" id="MobiDB-lite"/>
    </source>
</evidence>
<evidence type="ECO:0008006" key="5">
    <source>
        <dbReference type="Google" id="ProtNLM"/>
    </source>
</evidence>
<feature type="transmembrane region" description="Helical" evidence="2">
    <location>
        <begin position="7"/>
        <end position="28"/>
    </location>
</feature>
<dbReference type="Proteomes" id="UP001315967">
    <property type="component" value="Chromosome"/>
</dbReference>
<evidence type="ECO:0000313" key="3">
    <source>
        <dbReference type="EMBL" id="UUX33649.1"/>
    </source>
</evidence>
<sequence length="470" mass="51771">MKKRYYIIGIIVGVLIIALIVVQVSGIFNSPEVGNELAQTPTKGGEFGNFGGPNQPIFDEAGNQYYPTYTVFEQEPVSLSGVAQLNTDSSYFYNPDLGDIIAVHVVDQQTVKKGDPLYTYSKDNKELQYEIEDNFRAQTRLYNQRIELIDQLSELTSSYYNYQGDLLGSYWGEDGQLYYYVVETLGKGQGSGKGSNGVIGEPEPDPDPDPNNNGTEEPVDNSGAIDSLKDQIREVNTQIEDLEIAMSRLQDQEDGVILAQFDGKAYVNPDGKTNSGVPLVRIVSDDVSITGTVTEYEFFALGEDLPVNLFVNAENRDVPGTMIAYDRFPSTATSTDGDGNKSMGAGMTNYSTGSQYGFTIKPEDYIQPGFSVKIQVFLAGLSVPQEAIMEEGPGNAYVFVYRDGIAYKQTVQLKQQGLQRVVTSGLNSGDMVIYQPYELQDGQPIQIDQDYYQQMMDMQMGEDGGNIGAK</sequence>
<keyword evidence="2" id="KW-1133">Transmembrane helix</keyword>
<dbReference type="PANTHER" id="PTHR30469">
    <property type="entry name" value="MULTIDRUG RESISTANCE PROTEIN MDTA"/>
    <property type="match status" value="1"/>
</dbReference>
<protein>
    <recommendedName>
        <fullName evidence="5">Membrane fusion protein biotin-lipoyl like domain-containing protein</fullName>
    </recommendedName>
</protein>
<reference evidence="3 4" key="1">
    <citation type="submission" date="2022-08" db="EMBL/GenBank/DDBJ databases">
        <title>Aerococcaceae sp. nov isolated from spoiled eye mask.</title>
        <authorList>
            <person name="Zhou G."/>
            <person name="Xie X.-B."/>
            <person name="Shi Q.-S."/>
            <person name="Wang Y.-S."/>
            <person name="Wen X."/>
            <person name="Peng H."/>
            <person name="Yang X.-J."/>
            <person name="Tao H.-B."/>
            <person name="Huang X.-M."/>
        </authorList>
    </citation>
    <scope>NUCLEOTIDE SEQUENCE [LARGE SCALE GENOMIC DNA]</scope>
    <source>
        <strain evidence="4">DM20194951</strain>
    </source>
</reference>
<gene>
    <name evidence="3" type="ORF">NRE15_12185</name>
</gene>
<keyword evidence="2" id="KW-0472">Membrane</keyword>
<evidence type="ECO:0000256" key="2">
    <source>
        <dbReference type="SAM" id="Phobius"/>
    </source>
</evidence>
<feature type="region of interest" description="Disordered" evidence="1">
    <location>
        <begin position="191"/>
        <end position="226"/>
    </location>
</feature>
<keyword evidence="4" id="KW-1185">Reference proteome</keyword>
<proteinExistence type="predicted"/>
<name>A0ABY5P4M4_9LACT</name>